<keyword evidence="7" id="KW-1133">Transmembrane helix</keyword>
<keyword evidence="10 17" id="KW-0675">Receptor</keyword>
<gene>
    <name evidence="17" type="primary">IL4R</name>
</gene>
<keyword evidence="9" id="KW-1015">Disulfide bond</keyword>
<dbReference type="CDD" id="cd00063">
    <property type="entry name" value="FN3"/>
    <property type="match status" value="1"/>
</dbReference>
<comment type="similarity">
    <text evidence="2">Belongs to the type I cytokine receptor family. Type 4 subfamily.</text>
</comment>
<organism evidence="16 17">
    <name type="scientific">Echinops telfairi</name>
    <name type="common">Lesser hedgehog tenrec</name>
    <dbReference type="NCBI Taxonomy" id="9371"/>
    <lineage>
        <taxon>Eukaryota</taxon>
        <taxon>Metazoa</taxon>
        <taxon>Chordata</taxon>
        <taxon>Craniata</taxon>
        <taxon>Vertebrata</taxon>
        <taxon>Euteleostomi</taxon>
        <taxon>Mammalia</taxon>
        <taxon>Eutheria</taxon>
        <taxon>Afrotheria</taxon>
        <taxon>Tenrecidae</taxon>
        <taxon>Tenrecinae</taxon>
        <taxon>Echinops</taxon>
    </lineage>
</organism>
<evidence type="ECO:0000256" key="2">
    <source>
        <dbReference type="ARBA" id="ARBA00008280"/>
    </source>
</evidence>
<dbReference type="Pfam" id="PF09238">
    <property type="entry name" value="IL4Ra_N"/>
    <property type="match status" value="1"/>
</dbReference>
<feature type="chain" id="PRO_5047393486" description="Interleukin-4 receptor subunit alpha" evidence="14">
    <location>
        <begin position="31"/>
        <end position="814"/>
    </location>
</feature>
<evidence type="ECO:0000256" key="13">
    <source>
        <dbReference type="SAM" id="MobiDB-lite"/>
    </source>
</evidence>
<comment type="subcellular location">
    <subcellularLocation>
        <location evidence="1">Membrane</location>
        <topology evidence="1">Single-pass type I membrane protein</topology>
    </subcellularLocation>
</comment>
<proteinExistence type="inferred from homology"/>
<dbReference type="InterPro" id="IPR003531">
    <property type="entry name" value="Hempt_rcpt_S_F1_CS"/>
</dbReference>
<keyword evidence="6 14" id="KW-0732">Signal</keyword>
<evidence type="ECO:0000256" key="7">
    <source>
        <dbReference type="ARBA" id="ARBA00022989"/>
    </source>
</evidence>
<evidence type="ECO:0000256" key="11">
    <source>
        <dbReference type="ARBA" id="ARBA00023180"/>
    </source>
</evidence>
<evidence type="ECO:0000256" key="9">
    <source>
        <dbReference type="ARBA" id="ARBA00023157"/>
    </source>
</evidence>
<name>A0ABM0IRK2_ECHTE</name>
<keyword evidence="4" id="KW-0597">Phosphoprotein</keyword>
<dbReference type="InterPro" id="IPR015319">
    <property type="entry name" value="IL-4_rcpt-alpha_N"/>
</dbReference>
<feature type="region of interest" description="Disordered" evidence="13">
    <location>
        <begin position="495"/>
        <end position="537"/>
    </location>
</feature>
<keyword evidence="11" id="KW-0325">Glycoprotein</keyword>
<comment type="function">
    <text evidence="12">Receptor for both interleukin 4 and interleukin 13. Couples to the JAK1/2/3-STAT6 pathway. The IL4 response is involved in promoting Th2 differentiation. The IL4/IL13 responses are involved in regulating IgE production and, chemokine and mucus production at sites of allergic inflammation. In certain cell types, can signal through activation of insulin receptor substrates, IRS1/IRS2.</text>
</comment>
<accession>A0ABM0IRK2</accession>
<dbReference type="SUPFAM" id="SSF49265">
    <property type="entry name" value="Fibronectin type III"/>
    <property type="match status" value="2"/>
</dbReference>
<feature type="region of interest" description="Disordered" evidence="13">
    <location>
        <begin position="430"/>
        <end position="475"/>
    </location>
</feature>
<feature type="region of interest" description="Disordered" evidence="13">
    <location>
        <begin position="375"/>
        <end position="401"/>
    </location>
</feature>
<feature type="compositionally biased region" description="Acidic residues" evidence="13">
    <location>
        <begin position="377"/>
        <end position="387"/>
    </location>
</feature>
<dbReference type="Proteomes" id="UP000694863">
    <property type="component" value="Unplaced"/>
</dbReference>
<dbReference type="InterPro" id="IPR003961">
    <property type="entry name" value="FN3_dom"/>
</dbReference>
<feature type="signal peptide" evidence="14">
    <location>
        <begin position="1"/>
        <end position="30"/>
    </location>
</feature>
<dbReference type="InterPro" id="IPR013783">
    <property type="entry name" value="Ig-like_fold"/>
</dbReference>
<sequence>MGWLCSEVIFPVSCLILVWVVSSGSMKVLQKPTCFSNYISTSTCEWEMERPTNCSAGLLLSYQLQKFLFLERGSCVPQNKEEARCVCTLLMDSPDFYDNYSLRLSAGPQLLWEDFFQPSQHIIPRAPENLTVEKNVSDHLHFTWSNPYAPNDNLYSELTYLVNISNENDPSDFKVHEVNYTGSFLILPAKFLKSGVHYRARVKTRALEYSSSWSEWSNSCTWYNNYQEDTLNQQLRLGVSISCVLILAVSVSCYFLVLKIKKEWWDQIPNPAHSPLVAIIIQDTQMSLWGKLFRDQKPPKSPRWKTCLAKLLPCLLEPLEPGKEREESLPKAAQQGPLQGPGKSAWCAVDLSRTVLWPESISVVQRVELLEAQVADKEEEEEVEEEDYKGSLRPSPDSSALSFQEGRAGIAARLTESLFLDLLGCQEEAFSPQGSGDSVPSSPLRSRTTQAPWVPLPGTEPEPAALQGTGPELSSQPLAEVPAVVADNPAYRSLSTLLSTSPGPGAPASDPRLAESPGEADAQVPSTPEPSEQPGSLQPETWEEILRQRVLQHGAAPAPTPASGYREWTSAVGQPGAQLGQTAACSPAAGEAGYKAFSSLLPSGAACPGAPGVEASSGAGGYKPFQNLLPGCPGASVPAGIPRFTFGLDIEPPLSPQDFLCPSRSPEHLGLGPGGKGGDSQKPPLSPEHPGDSLRDDLGSGIVYSTLTCHLCGHLKQRHGQEERGQPQAMASPCCDCCCCGDRSSPPVSPQTSPASGLPWAAGLSSASPAPLGVSKEGQSLLAFQSSLNQAQSSDQPPKVAAIASTEALCMKVP</sequence>
<evidence type="ECO:0000256" key="1">
    <source>
        <dbReference type="ARBA" id="ARBA00004479"/>
    </source>
</evidence>
<keyword evidence="5" id="KW-0812">Transmembrane</keyword>
<evidence type="ECO:0000313" key="16">
    <source>
        <dbReference type="Proteomes" id="UP000694863"/>
    </source>
</evidence>
<feature type="compositionally biased region" description="Polar residues" evidence="13">
    <location>
        <begin position="524"/>
        <end position="537"/>
    </location>
</feature>
<evidence type="ECO:0000256" key="6">
    <source>
        <dbReference type="ARBA" id="ARBA00022729"/>
    </source>
</evidence>
<evidence type="ECO:0000256" key="14">
    <source>
        <dbReference type="SAM" id="SignalP"/>
    </source>
</evidence>
<dbReference type="PROSITE" id="PS50853">
    <property type="entry name" value="FN3"/>
    <property type="match status" value="1"/>
</dbReference>
<dbReference type="Gene3D" id="2.60.40.10">
    <property type="entry name" value="Immunoglobulins"/>
    <property type="match status" value="2"/>
</dbReference>
<feature type="domain" description="Fibronectin type-III" evidence="15">
    <location>
        <begin position="126"/>
        <end position="224"/>
    </location>
</feature>
<dbReference type="PANTHER" id="PTHR23037:SF32">
    <property type="entry name" value="INTERLEUKIN-4 RECEPTOR SUBUNIT ALPHA"/>
    <property type="match status" value="1"/>
</dbReference>
<evidence type="ECO:0000256" key="8">
    <source>
        <dbReference type="ARBA" id="ARBA00023136"/>
    </source>
</evidence>
<reference evidence="17" key="1">
    <citation type="submission" date="2025-08" db="UniProtKB">
        <authorList>
            <consortium name="RefSeq"/>
        </authorList>
    </citation>
    <scope>IDENTIFICATION</scope>
</reference>
<evidence type="ECO:0000256" key="10">
    <source>
        <dbReference type="ARBA" id="ARBA00023170"/>
    </source>
</evidence>
<evidence type="ECO:0000259" key="15">
    <source>
        <dbReference type="PROSITE" id="PS50853"/>
    </source>
</evidence>
<feature type="region of interest" description="Disordered" evidence="13">
    <location>
        <begin position="657"/>
        <end position="697"/>
    </location>
</feature>
<keyword evidence="8" id="KW-0472">Membrane</keyword>
<evidence type="ECO:0000313" key="17">
    <source>
        <dbReference type="RefSeq" id="XP_004706106.1"/>
    </source>
</evidence>
<evidence type="ECO:0000256" key="12">
    <source>
        <dbReference type="ARBA" id="ARBA00025115"/>
    </source>
</evidence>
<evidence type="ECO:0000256" key="5">
    <source>
        <dbReference type="ARBA" id="ARBA00022692"/>
    </source>
</evidence>
<keyword evidence="16" id="KW-1185">Reference proteome</keyword>
<dbReference type="GeneID" id="101647853"/>
<evidence type="ECO:0000256" key="4">
    <source>
        <dbReference type="ARBA" id="ARBA00022553"/>
    </source>
</evidence>
<feature type="compositionally biased region" description="Polar residues" evidence="13">
    <location>
        <begin position="432"/>
        <end position="451"/>
    </location>
</feature>
<dbReference type="InterPro" id="IPR036116">
    <property type="entry name" value="FN3_sf"/>
</dbReference>
<dbReference type="PROSITE" id="PS01355">
    <property type="entry name" value="HEMATOPO_REC_S_F1"/>
    <property type="match status" value="1"/>
</dbReference>
<dbReference type="RefSeq" id="XP_004706106.1">
    <property type="nucleotide sequence ID" value="XM_004706049.2"/>
</dbReference>
<dbReference type="PANTHER" id="PTHR23037">
    <property type="entry name" value="CYTOKINE RECEPTOR"/>
    <property type="match status" value="1"/>
</dbReference>
<protein>
    <recommendedName>
        <fullName evidence="3">Interleukin-4 receptor subunit alpha</fullName>
    </recommendedName>
</protein>
<evidence type="ECO:0000256" key="3">
    <source>
        <dbReference type="ARBA" id="ARBA00018975"/>
    </source>
</evidence>